<gene>
    <name evidence="1" type="ORF">BV22DRAFT_1115338</name>
</gene>
<evidence type="ECO:0000313" key="1">
    <source>
        <dbReference type="EMBL" id="KAH7918976.1"/>
    </source>
</evidence>
<proteinExistence type="predicted"/>
<dbReference type="Proteomes" id="UP000790709">
    <property type="component" value="Unassembled WGS sequence"/>
</dbReference>
<accession>A0ACB8B175</accession>
<reference evidence="1" key="1">
    <citation type="journal article" date="2021" name="New Phytol.">
        <title>Evolutionary innovations through gain and loss of genes in the ectomycorrhizal Boletales.</title>
        <authorList>
            <person name="Wu G."/>
            <person name="Miyauchi S."/>
            <person name="Morin E."/>
            <person name="Kuo A."/>
            <person name="Drula E."/>
            <person name="Varga T."/>
            <person name="Kohler A."/>
            <person name="Feng B."/>
            <person name="Cao Y."/>
            <person name="Lipzen A."/>
            <person name="Daum C."/>
            <person name="Hundley H."/>
            <person name="Pangilinan J."/>
            <person name="Johnson J."/>
            <person name="Barry K."/>
            <person name="LaButti K."/>
            <person name="Ng V."/>
            <person name="Ahrendt S."/>
            <person name="Min B."/>
            <person name="Choi I.G."/>
            <person name="Park H."/>
            <person name="Plett J.M."/>
            <person name="Magnuson J."/>
            <person name="Spatafora J.W."/>
            <person name="Nagy L.G."/>
            <person name="Henrissat B."/>
            <person name="Grigoriev I.V."/>
            <person name="Yang Z.L."/>
            <person name="Xu J."/>
            <person name="Martin F.M."/>
        </authorList>
    </citation>
    <scope>NUCLEOTIDE SEQUENCE</scope>
    <source>
        <strain evidence="1">KUC20120723A-06</strain>
    </source>
</reference>
<name>A0ACB8B175_9AGAM</name>
<dbReference type="EMBL" id="MU266709">
    <property type="protein sequence ID" value="KAH7918976.1"/>
    <property type="molecule type" value="Genomic_DNA"/>
</dbReference>
<comment type="caution">
    <text evidence="1">The sequence shown here is derived from an EMBL/GenBank/DDBJ whole genome shotgun (WGS) entry which is preliminary data.</text>
</comment>
<sequence>MNSTFVYSSIRGLRYIVITVGGNTTTNASLVFQPQRVTANLGDTVIFNFTLGSHTATQSTFAAPCVLAHDSDPTINGFDSLLRLAGNGSNASILSVPMLEQNYQQTMWFFDWSTCGEGGVGVINDNESSTETLAGFERNAIRLNGTTSTTSSTPSQTSTSPTSQGTPGSGSSDADRSVRVGSMIVLPLLVLGIAL</sequence>
<protein>
    <submittedName>
        <fullName evidence="1">Uncharacterized protein</fullName>
    </submittedName>
</protein>
<keyword evidence="2" id="KW-1185">Reference proteome</keyword>
<organism evidence="1 2">
    <name type="scientific">Leucogyrophana mollusca</name>
    <dbReference type="NCBI Taxonomy" id="85980"/>
    <lineage>
        <taxon>Eukaryota</taxon>
        <taxon>Fungi</taxon>
        <taxon>Dikarya</taxon>
        <taxon>Basidiomycota</taxon>
        <taxon>Agaricomycotina</taxon>
        <taxon>Agaricomycetes</taxon>
        <taxon>Agaricomycetidae</taxon>
        <taxon>Boletales</taxon>
        <taxon>Boletales incertae sedis</taxon>
        <taxon>Leucogyrophana</taxon>
    </lineage>
</organism>
<evidence type="ECO:0000313" key="2">
    <source>
        <dbReference type="Proteomes" id="UP000790709"/>
    </source>
</evidence>